<name>A0A8C4MCV3_EQUAS</name>
<keyword evidence="7 11" id="KW-1133">Transmembrane helix</keyword>
<gene>
    <name evidence="12" type="primary">MOGAT2</name>
</gene>
<dbReference type="AlphaFoldDB" id="A0A8C4MCV3"/>
<keyword evidence="5 11" id="KW-0812">Transmembrane</keyword>
<sequence length="315" mass="36313">LSQNKLTQIFIYRLISLVVFIGLLFTRFWFFSILYSIWWYLDRDKPQQGGRCSKALQSWVMWKHMRDHFPISLVKTAELDPSRNYLAGFHPQGIMAPGAFVNLCTESTSFSSLFPGIRPHLIMLPFWFRVPFFREYLMMGGESSQPWSIAHILNRKGGGNPAAIIIGGAQEALNARPGAYTLLLRNRKGFIKLALLHGAALVPMFSFGENDLFDQVENSPSSWLRWIQDKLQKTTSFSFPLFHGRGIFQYSFGFIPYRQPITTVVGKPIAVQKTLNPSQEEVDQLHQRYIKELCDLFEAHKLKYNVPIDQHLDFC</sequence>
<evidence type="ECO:0000313" key="12">
    <source>
        <dbReference type="Ensembl" id="ENSEASP00005020699.1"/>
    </source>
</evidence>
<keyword evidence="8" id="KW-0443">Lipid metabolism</keyword>
<dbReference type="GO" id="GO:0019432">
    <property type="term" value="P:triglyceride biosynthetic process"/>
    <property type="evidence" value="ECO:0007669"/>
    <property type="project" value="TreeGrafter"/>
</dbReference>
<comment type="subcellular location">
    <subcellularLocation>
        <location evidence="1 11">Endoplasmic reticulum membrane</location>
        <topology evidence="1 11">Multi-pass membrane protein</topology>
    </subcellularLocation>
</comment>
<evidence type="ECO:0000256" key="8">
    <source>
        <dbReference type="ARBA" id="ARBA00023098"/>
    </source>
</evidence>
<keyword evidence="6 11" id="KW-0256">Endoplasmic reticulum</keyword>
<evidence type="ECO:0000256" key="4">
    <source>
        <dbReference type="ARBA" id="ARBA00022679"/>
    </source>
</evidence>
<dbReference type="Pfam" id="PF03982">
    <property type="entry name" value="DAGAT"/>
    <property type="match status" value="1"/>
</dbReference>
<evidence type="ECO:0000256" key="3">
    <source>
        <dbReference type="ARBA" id="ARBA00022516"/>
    </source>
</evidence>
<keyword evidence="3" id="KW-0444">Lipid biosynthesis</keyword>
<organism evidence="12">
    <name type="scientific">Equus asinus asinus</name>
    <dbReference type="NCBI Taxonomy" id="83772"/>
    <lineage>
        <taxon>Eukaryota</taxon>
        <taxon>Metazoa</taxon>
        <taxon>Chordata</taxon>
        <taxon>Craniata</taxon>
        <taxon>Vertebrata</taxon>
        <taxon>Euteleostomi</taxon>
        <taxon>Mammalia</taxon>
        <taxon>Eutheria</taxon>
        <taxon>Laurasiatheria</taxon>
        <taxon>Perissodactyla</taxon>
        <taxon>Equidae</taxon>
        <taxon>Equus</taxon>
    </lineage>
</organism>
<evidence type="ECO:0000256" key="2">
    <source>
        <dbReference type="ARBA" id="ARBA00005420"/>
    </source>
</evidence>
<dbReference type="Ensembl" id="ENSEAST00005022472.1">
    <property type="protein sequence ID" value="ENSEASP00005020699.1"/>
    <property type="gene ID" value="ENSEASG00005014230.1"/>
</dbReference>
<evidence type="ECO:0000256" key="10">
    <source>
        <dbReference type="ARBA" id="ARBA00023315"/>
    </source>
</evidence>
<comment type="caution">
    <text evidence="11">Lacks conserved residue(s) required for the propagation of feature annotation.</text>
</comment>
<evidence type="ECO:0000256" key="11">
    <source>
        <dbReference type="RuleBase" id="RU367023"/>
    </source>
</evidence>
<dbReference type="GO" id="GO:0003846">
    <property type="term" value="F:2-acylglycerol O-acyltransferase activity"/>
    <property type="evidence" value="ECO:0007669"/>
    <property type="project" value="TreeGrafter"/>
</dbReference>
<dbReference type="InterPro" id="IPR007130">
    <property type="entry name" value="DAGAT"/>
</dbReference>
<accession>A0A8C4MCV3</accession>
<dbReference type="CDD" id="cd07987">
    <property type="entry name" value="LPLAT_MGAT-like"/>
    <property type="match status" value="1"/>
</dbReference>
<reference evidence="12" key="1">
    <citation type="submission" date="2023-03" db="UniProtKB">
        <authorList>
            <consortium name="Ensembl"/>
        </authorList>
    </citation>
    <scope>IDENTIFICATION</scope>
</reference>
<evidence type="ECO:0000256" key="9">
    <source>
        <dbReference type="ARBA" id="ARBA00023136"/>
    </source>
</evidence>
<evidence type="ECO:0000256" key="7">
    <source>
        <dbReference type="ARBA" id="ARBA00022989"/>
    </source>
</evidence>
<proteinExistence type="inferred from homology"/>
<protein>
    <recommendedName>
        <fullName evidence="11">Acyltransferase</fullName>
        <ecNumber evidence="11">2.3.1.-</ecNumber>
    </recommendedName>
</protein>
<keyword evidence="4 11" id="KW-0808">Transferase</keyword>
<dbReference type="PANTHER" id="PTHR12317">
    <property type="entry name" value="DIACYLGLYCEROL O-ACYLTRANSFERASE"/>
    <property type="match status" value="1"/>
</dbReference>
<feature type="transmembrane region" description="Helical" evidence="11">
    <location>
        <begin position="12"/>
        <end position="41"/>
    </location>
</feature>
<comment type="similarity">
    <text evidence="2 11">Belongs to the diacylglycerol acyltransferase family.</text>
</comment>
<dbReference type="PANTHER" id="PTHR12317:SF74">
    <property type="entry name" value="2-ACYLGLYCEROL O-ACYLTRANSFERASE 2"/>
    <property type="match status" value="1"/>
</dbReference>
<dbReference type="GO" id="GO:0005789">
    <property type="term" value="C:endoplasmic reticulum membrane"/>
    <property type="evidence" value="ECO:0007669"/>
    <property type="project" value="UniProtKB-SubCell"/>
</dbReference>
<evidence type="ECO:0000256" key="5">
    <source>
        <dbReference type="ARBA" id="ARBA00022692"/>
    </source>
</evidence>
<keyword evidence="10" id="KW-0012">Acyltransferase</keyword>
<evidence type="ECO:0000256" key="1">
    <source>
        <dbReference type="ARBA" id="ARBA00004477"/>
    </source>
</evidence>
<dbReference type="EC" id="2.3.1.-" evidence="11"/>
<dbReference type="GO" id="GO:0006651">
    <property type="term" value="P:diacylglycerol biosynthetic process"/>
    <property type="evidence" value="ECO:0007669"/>
    <property type="project" value="TreeGrafter"/>
</dbReference>
<dbReference type="GO" id="GO:0004144">
    <property type="term" value="F:diacylglycerol O-acyltransferase activity"/>
    <property type="evidence" value="ECO:0007669"/>
    <property type="project" value="TreeGrafter"/>
</dbReference>
<keyword evidence="9 11" id="KW-0472">Membrane</keyword>
<evidence type="ECO:0000256" key="6">
    <source>
        <dbReference type="ARBA" id="ARBA00022824"/>
    </source>
</evidence>